<evidence type="ECO:0000313" key="1">
    <source>
        <dbReference type="EMBL" id="AKI80464.1"/>
    </source>
</evidence>
<accession>A0A0G2Y7A2</accession>
<proteinExistence type="predicted"/>
<dbReference type="Proteomes" id="UP000240461">
    <property type="component" value="Segment"/>
</dbReference>
<protein>
    <submittedName>
        <fullName evidence="1">Uncharacterized protein</fullName>
    </submittedName>
</protein>
<evidence type="ECO:0000313" key="2">
    <source>
        <dbReference type="Proteomes" id="UP000240461"/>
    </source>
</evidence>
<keyword evidence="2" id="KW-1185">Reference proteome</keyword>
<dbReference type="KEGG" id="vg:80514262"/>
<sequence>MKICFEKNFECCNPCQPKCCPPPCPPKCCPPPCPPKCESICIDKCPNTCDPCCPPLVDDCLAKKLECLWRQCFCDARLIPEFGVPCQSDGVAVITHTLGRGLCNLRINGLKSQSILANNSFYSVEVSGCKWLNLYEIQLPDVPGKNGCKSSGEIYTEALVKLGISVEGDGYRWKGSQPYCLNIHSKAIGMHPIEFSKKQIAAIKAVLDYFFCDNKCCC</sequence>
<dbReference type="EMBL" id="KM982402">
    <property type="protein sequence ID" value="AKI80464.1"/>
    <property type="molecule type" value="Genomic_DNA"/>
</dbReference>
<name>A0A0G2Y7A2_9VIRU</name>
<reference evidence="1 2" key="1">
    <citation type="submission" date="2014-10" db="EMBL/GenBank/DDBJ databases">
        <title>Pan-genome analysis of Brazilian lineage A amoebal mimiviruses.</title>
        <authorList>
            <person name="Assis F.L."/>
            <person name="Abrahao J.S."/>
            <person name="Kroon E.G."/>
            <person name="Dornas F.P."/>
            <person name="Andrade K.R."/>
            <person name="Borato P.V.M."/>
            <person name="Pilotto M.R."/>
            <person name="Benamar S."/>
            <person name="LaScola B."/>
            <person name="Colson P."/>
        </authorList>
    </citation>
    <scope>NUCLEOTIDE SEQUENCE [LARGE SCALE GENOMIC DNA]</scope>
    <source>
        <strain evidence="1 2">Kroon</strain>
    </source>
</reference>
<organism evidence="1 2">
    <name type="scientific">Acanthamoeba polyphaga mimivirus Kroon</name>
    <dbReference type="NCBI Taxonomy" id="3069720"/>
    <lineage>
        <taxon>Viruses</taxon>
        <taxon>Varidnaviria</taxon>
        <taxon>Bamfordvirae</taxon>
        <taxon>Nucleocytoviricota</taxon>
        <taxon>Megaviricetes</taxon>
        <taxon>Imitervirales</taxon>
        <taxon>Mimiviridae</taxon>
        <taxon>Megamimivirinae</taxon>
        <taxon>Mimivirus</taxon>
        <taxon>Mimivirus lagoaense</taxon>
    </lineage>
</organism>